<keyword evidence="5 12" id="KW-0812">Transmembrane</keyword>
<keyword evidence="7 12" id="KW-1133">Transmembrane helix</keyword>
<organism evidence="14 15">
    <name type="scientific">Acidimangrovimonas pyrenivorans</name>
    <dbReference type="NCBI Taxonomy" id="2030798"/>
    <lineage>
        <taxon>Bacteria</taxon>
        <taxon>Pseudomonadati</taxon>
        <taxon>Pseudomonadota</taxon>
        <taxon>Alphaproteobacteria</taxon>
        <taxon>Rhodobacterales</taxon>
        <taxon>Paracoccaceae</taxon>
        <taxon>Acidimangrovimonas</taxon>
    </lineage>
</organism>
<evidence type="ECO:0000259" key="13">
    <source>
        <dbReference type="Pfam" id="PF00487"/>
    </source>
</evidence>
<keyword evidence="15" id="KW-1185">Reference proteome</keyword>
<keyword evidence="4" id="KW-0997">Cell inner membrane</keyword>
<dbReference type="RefSeq" id="WP_377833664.1">
    <property type="nucleotide sequence ID" value="NZ_JBHRSK010000008.1"/>
</dbReference>
<evidence type="ECO:0000313" key="15">
    <source>
        <dbReference type="Proteomes" id="UP001595443"/>
    </source>
</evidence>
<accession>A0ABV7AJ32</accession>
<evidence type="ECO:0000256" key="7">
    <source>
        <dbReference type="ARBA" id="ARBA00022989"/>
    </source>
</evidence>
<feature type="transmembrane region" description="Helical" evidence="12">
    <location>
        <begin position="27"/>
        <end position="44"/>
    </location>
</feature>
<dbReference type="CDD" id="cd03512">
    <property type="entry name" value="Alkane-hydroxylase"/>
    <property type="match status" value="1"/>
</dbReference>
<protein>
    <submittedName>
        <fullName evidence="14">Alkane 1-monooxygenase</fullName>
    </submittedName>
</protein>
<sequence>MTLFAVVTLLPLPLLLAGATLGGLWALAALLYITVIAFLLDQFIDLADDGELPEGAEFPAADRLSVALAVAHFGLLALGVWAVSGGTGIGWGARLACFFAFGLFFGQVSNSNAHELIHRADKRLFRLGMWVYISLLFGHHTSAHRHIHHRYVATPDDPNSAEAGESFYAFLPRAWTGSFIAGYEMERALRQRLGRKGLHPYLLYLGGAALIILAVALVFGLPGLIAYLALAGYAQVQLLLSDYAQHYGLSRARRPGGKPEPVGPGHSWNAPHWFTSALMLNAPRHSAHHAHPGRPYPALDLPAGGAAPMLPYSLPAMATIALCPPLWRRIMDRRLARWQARSAKVPAAE</sequence>
<comment type="caution">
    <text evidence="14">The sequence shown here is derived from an EMBL/GenBank/DDBJ whole genome shotgun (WGS) entry which is preliminary data.</text>
</comment>
<evidence type="ECO:0000256" key="12">
    <source>
        <dbReference type="SAM" id="Phobius"/>
    </source>
</evidence>
<feature type="transmembrane region" description="Helical" evidence="12">
    <location>
        <begin position="203"/>
        <end position="230"/>
    </location>
</feature>
<dbReference type="EMBL" id="JBHRSK010000008">
    <property type="protein sequence ID" value="MFC2968958.1"/>
    <property type="molecule type" value="Genomic_DNA"/>
</dbReference>
<dbReference type="PANTHER" id="PTHR38674:SF1">
    <property type="entry name" value="ALKANE 1-MONOOXYGENASE 1"/>
    <property type="match status" value="1"/>
</dbReference>
<feature type="domain" description="Fatty acid desaturase" evidence="13">
    <location>
        <begin position="90"/>
        <end position="317"/>
    </location>
</feature>
<evidence type="ECO:0000256" key="4">
    <source>
        <dbReference type="ARBA" id="ARBA00022519"/>
    </source>
</evidence>
<keyword evidence="8" id="KW-0560">Oxidoreductase</keyword>
<evidence type="ECO:0000256" key="3">
    <source>
        <dbReference type="ARBA" id="ARBA00022475"/>
    </source>
</evidence>
<dbReference type="PANTHER" id="PTHR38674">
    <property type="entry name" value="ALKANE 1-MONOOXYGENASE 1"/>
    <property type="match status" value="1"/>
</dbReference>
<evidence type="ECO:0000256" key="9">
    <source>
        <dbReference type="ARBA" id="ARBA00023004"/>
    </source>
</evidence>
<evidence type="ECO:0000256" key="2">
    <source>
        <dbReference type="ARBA" id="ARBA00010823"/>
    </source>
</evidence>
<feature type="transmembrane region" description="Helical" evidence="12">
    <location>
        <begin position="309"/>
        <end position="327"/>
    </location>
</feature>
<feature type="transmembrane region" description="Helical" evidence="12">
    <location>
        <begin position="89"/>
        <end position="106"/>
    </location>
</feature>
<keyword evidence="10" id="KW-0503">Monooxygenase</keyword>
<keyword evidence="11 12" id="KW-0472">Membrane</keyword>
<dbReference type="InterPro" id="IPR005804">
    <property type="entry name" value="FA_desaturase_dom"/>
</dbReference>
<dbReference type="Proteomes" id="UP001595443">
    <property type="component" value="Unassembled WGS sequence"/>
</dbReference>
<evidence type="ECO:0000256" key="11">
    <source>
        <dbReference type="ARBA" id="ARBA00023136"/>
    </source>
</evidence>
<keyword evidence="9" id="KW-0408">Iron</keyword>
<feature type="transmembrane region" description="Helical" evidence="12">
    <location>
        <begin position="64"/>
        <end position="83"/>
    </location>
</feature>
<dbReference type="InterPro" id="IPR033885">
    <property type="entry name" value="AlkB/XylM"/>
</dbReference>
<dbReference type="Pfam" id="PF00487">
    <property type="entry name" value="FA_desaturase"/>
    <property type="match status" value="1"/>
</dbReference>
<evidence type="ECO:0000256" key="1">
    <source>
        <dbReference type="ARBA" id="ARBA00004429"/>
    </source>
</evidence>
<evidence type="ECO:0000256" key="6">
    <source>
        <dbReference type="ARBA" id="ARBA00022723"/>
    </source>
</evidence>
<reference evidence="15" key="1">
    <citation type="journal article" date="2019" name="Int. J. Syst. Evol. Microbiol.">
        <title>The Global Catalogue of Microorganisms (GCM) 10K type strain sequencing project: providing services to taxonomists for standard genome sequencing and annotation.</title>
        <authorList>
            <consortium name="The Broad Institute Genomics Platform"/>
            <consortium name="The Broad Institute Genome Sequencing Center for Infectious Disease"/>
            <person name="Wu L."/>
            <person name="Ma J."/>
        </authorList>
    </citation>
    <scope>NUCLEOTIDE SEQUENCE [LARGE SCALE GENOMIC DNA]</scope>
    <source>
        <strain evidence="15">KCTC 62192</strain>
    </source>
</reference>
<comment type="subcellular location">
    <subcellularLocation>
        <location evidence="1">Cell inner membrane</location>
        <topology evidence="1">Multi-pass membrane protein</topology>
    </subcellularLocation>
</comment>
<gene>
    <name evidence="14" type="ORF">ACFOES_12700</name>
</gene>
<evidence type="ECO:0000256" key="10">
    <source>
        <dbReference type="ARBA" id="ARBA00023033"/>
    </source>
</evidence>
<proteinExistence type="inferred from homology"/>
<name>A0ABV7AJ32_9RHOB</name>
<feature type="transmembrane region" description="Helical" evidence="12">
    <location>
        <begin position="127"/>
        <end position="147"/>
    </location>
</feature>
<keyword evidence="3" id="KW-1003">Cell membrane</keyword>
<evidence type="ECO:0000313" key="14">
    <source>
        <dbReference type="EMBL" id="MFC2968958.1"/>
    </source>
</evidence>
<evidence type="ECO:0000256" key="8">
    <source>
        <dbReference type="ARBA" id="ARBA00023002"/>
    </source>
</evidence>
<keyword evidence="6" id="KW-0479">Metal-binding</keyword>
<comment type="similarity">
    <text evidence="2">Belongs to the fatty acid desaturase type 1 family. AlkB subfamily.</text>
</comment>
<evidence type="ECO:0000256" key="5">
    <source>
        <dbReference type="ARBA" id="ARBA00022692"/>
    </source>
</evidence>